<accession>A0AAW0C1G2</accession>
<evidence type="ECO:0000256" key="1">
    <source>
        <dbReference type="SAM" id="MobiDB-lite"/>
    </source>
</evidence>
<keyword evidence="2" id="KW-0812">Transmembrane</keyword>
<feature type="signal peptide" evidence="3">
    <location>
        <begin position="1"/>
        <end position="22"/>
    </location>
</feature>
<feature type="transmembrane region" description="Helical" evidence="2">
    <location>
        <begin position="90"/>
        <end position="116"/>
    </location>
</feature>
<feature type="transmembrane region" description="Helical" evidence="2">
    <location>
        <begin position="219"/>
        <end position="237"/>
    </location>
</feature>
<feature type="transmembrane region" description="Helical" evidence="2">
    <location>
        <begin position="179"/>
        <end position="199"/>
    </location>
</feature>
<protein>
    <submittedName>
        <fullName evidence="4">Uncharacterized protein</fullName>
    </submittedName>
</protein>
<keyword evidence="2" id="KW-1133">Transmembrane helix</keyword>
<evidence type="ECO:0000313" key="5">
    <source>
        <dbReference type="Proteomes" id="UP001383192"/>
    </source>
</evidence>
<feature type="region of interest" description="Disordered" evidence="1">
    <location>
        <begin position="279"/>
        <end position="299"/>
    </location>
</feature>
<evidence type="ECO:0000313" key="4">
    <source>
        <dbReference type="EMBL" id="KAK7032491.1"/>
    </source>
</evidence>
<reference evidence="4 5" key="1">
    <citation type="submission" date="2024-01" db="EMBL/GenBank/DDBJ databases">
        <title>A draft genome for a cacao thread blight-causing isolate of Paramarasmius palmivorus.</title>
        <authorList>
            <person name="Baruah I.K."/>
            <person name="Bukari Y."/>
            <person name="Amoako-Attah I."/>
            <person name="Meinhardt L.W."/>
            <person name="Bailey B.A."/>
            <person name="Cohen S.P."/>
        </authorList>
    </citation>
    <scope>NUCLEOTIDE SEQUENCE [LARGE SCALE GENOMIC DNA]</scope>
    <source>
        <strain evidence="4 5">GH-12</strain>
    </source>
</reference>
<feature type="chain" id="PRO_5043620296" evidence="3">
    <location>
        <begin position="23"/>
        <end position="299"/>
    </location>
</feature>
<name>A0AAW0C1G2_9AGAR</name>
<dbReference type="Proteomes" id="UP001383192">
    <property type="component" value="Unassembled WGS sequence"/>
</dbReference>
<dbReference type="EMBL" id="JAYKXP010000064">
    <property type="protein sequence ID" value="KAK7032491.1"/>
    <property type="molecule type" value="Genomic_DNA"/>
</dbReference>
<sequence length="299" mass="32553">MLYLGWTVALFTLATITNACEAWSIIQQQRIYFEAVRNKAYDELLQYLFGTTLKTVPNTLLNIGSNVINFVADTMLIHRCWIIWGSRKRVAFPLIIMSLGTNVLGLVSYIMWSIGVGDTTVDSNRVLLDKANTLNLGYSIANVIVNSIITLTTAGGIWWISRQARKEMGRTIDQKYKTIVAIILESGVLYPLAIIVQVTVGYTVDPDASGAVPVDLGPVVWQAAGIAPTLIIVRAAMGKSVDSVHQQVSTLRFAAGAQDAQASQLCTINFGEDFPEVDRGSGLGPSRQTQSAVEVEKVA</sequence>
<keyword evidence="2" id="KW-0472">Membrane</keyword>
<dbReference type="AlphaFoldDB" id="A0AAW0C1G2"/>
<keyword evidence="3" id="KW-0732">Signal</keyword>
<proteinExistence type="predicted"/>
<evidence type="ECO:0000256" key="2">
    <source>
        <dbReference type="SAM" id="Phobius"/>
    </source>
</evidence>
<evidence type="ECO:0000256" key="3">
    <source>
        <dbReference type="SAM" id="SignalP"/>
    </source>
</evidence>
<gene>
    <name evidence="4" type="ORF">VNI00_013060</name>
</gene>
<organism evidence="4 5">
    <name type="scientific">Paramarasmius palmivorus</name>
    <dbReference type="NCBI Taxonomy" id="297713"/>
    <lineage>
        <taxon>Eukaryota</taxon>
        <taxon>Fungi</taxon>
        <taxon>Dikarya</taxon>
        <taxon>Basidiomycota</taxon>
        <taxon>Agaricomycotina</taxon>
        <taxon>Agaricomycetes</taxon>
        <taxon>Agaricomycetidae</taxon>
        <taxon>Agaricales</taxon>
        <taxon>Marasmiineae</taxon>
        <taxon>Marasmiaceae</taxon>
        <taxon>Paramarasmius</taxon>
    </lineage>
</organism>
<comment type="caution">
    <text evidence="4">The sequence shown here is derived from an EMBL/GenBank/DDBJ whole genome shotgun (WGS) entry which is preliminary data.</text>
</comment>
<feature type="transmembrane region" description="Helical" evidence="2">
    <location>
        <begin position="136"/>
        <end position="159"/>
    </location>
</feature>
<keyword evidence="5" id="KW-1185">Reference proteome</keyword>